<dbReference type="GO" id="GO:0046677">
    <property type="term" value="P:response to antibiotic"/>
    <property type="evidence" value="ECO:0007669"/>
    <property type="project" value="TreeGrafter"/>
</dbReference>
<dbReference type="InterPro" id="IPR058625">
    <property type="entry name" value="MdtA-like_BSH"/>
</dbReference>
<dbReference type="GO" id="GO:0005886">
    <property type="term" value="C:plasma membrane"/>
    <property type="evidence" value="ECO:0007669"/>
    <property type="project" value="TreeGrafter"/>
</dbReference>
<dbReference type="AlphaFoldDB" id="A0AAF0BIE5"/>
<dbReference type="InterPro" id="IPR006143">
    <property type="entry name" value="RND_pump_MFP"/>
</dbReference>
<dbReference type="Gene3D" id="1.10.287.470">
    <property type="entry name" value="Helix hairpin bin"/>
    <property type="match status" value="1"/>
</dbReference>
<feature type="domain" description="Multidrug resistance protein MdtA-like alpha-helical hairpin" evidence="3">
    <location>
        <begin position="96"/>
        <end position="164"/>
    </location>
</feature>
<dbReference type="Pfam" id="PF25876">
    <property type="entry name" value="HH_MFP_RND"/>
    <property type="match status" value="1"/>
</dbReference>
<name>A0AAF0BIE5_9PROT</name>
<dbReference type="InterPro" id="IPR058624">
    <property type="entry name" value="MdtA-like_HH"/>
</dbReference>
<dbReference type="EMBL" id="CP116805">
    <property type="protein sequence ID" value="WCL55303.1"/>
    <property type="molecule type" value="Genomic_DNA"/>
</dbReference>
<keyword evidence="2" id="KW-0732">Signal</keyword>
<evidence type="ECO:0000259" key="5">
    <source>
        <dbReference type="Pfam" id="PF25944"/>
    </source>
</evidence>
<sequence length="377" mass="41036">MTRFPHLAALALALIASTAASAQDRPPTPVDVAQPIVRSVTEYNEYTGRFEAAQQVEIRARVSGYVQEIRFKDGEDVKAGDVLIVIDPRPYRANVARAKADKSHAVAMRKLAELEVARGEKLIKSNNIPADELDKRRANLSAATATEEAAQAALTNAELDLEFTEVKAPFDGRLSRKLVDIGTLVSGGSPQSTVLVNIVSRGLAHFWFDAPEADYLHFLRLDNRGERTSARFEVKKVQVRLLDEQEFVHEGYLDFLDNRINEGTGTLRARAVFDEGGELLIPGAFGRLRLPAYGPHEVMLLPDTAILSDQGRKLVYVIGEGNVVGVRMVETGPIAEGMRIVRSGIQPTDKVIVNGGVKVRPGMPVAPNPVDLAASAS</sequence>
<dbReference type="Pfam" id="PF25944">
    <property type="entry name" value="Beta-barrel_RND"/>
    <property type="match status" value="1"/>
</dbReference>
<evidence type="ECO:0000313" key="7">
    <source>
        <dbReference type="Proteomes" id="UP001217500"/>
    </source>
</evidence>
<dbReference type="GO" id="GO:0030313">
    <property type="term" value="C:cell envelope"/>
    <property type="evidence" value="ECO:0007669"/>
    <property type="project" value="UniProtKB-SubCell"/>
</dbReference>
<gene>
    <name evidence="6" type="ORF">PH603_05970</name>
</gene>
<keyword evidence="7" id="KW-1185">Reference proteome</keyword>
<dbReference type="SUPFAM" id="SSF111369">
    <property type="entry name" value="HlyD-like secretion proteins"/>
    <property type="match status" value="1"/>
</dbReference>
<comment type="similarity">
    <text evidence="1">Belongs to the membrane fusion protein (MFP) (TC 8.A.1) family.</text>
</comment>
<dbReference type="NCBIfam" id="TIGR01730">
    <property type="entry name" value="RND_mfp"/>
    <property type="match status" value="1"/>
</dbReference>
<feature type="domain" description="Multidrug resistance protein MdtA-like beta-barrel" evidence="5">
    <location>
        <begin position="210"/>
        <end position="290"/>
    </location>
</feature>
<evidence type="ECO:0000259" key="4">
    <source>
        <dbReference type="Pfam" id="PF25917"/>
    </source>
</evidence>
<evidence type="ECO:0000313" key="6">
    <source>
        <dbReference type="EMBL" id="WCL55303.1"/>
    </source>
</evidence>
<evidence type="ECO:0000256" key="2">
    <source>
        <dbReference type="SAM" id="SignalP"/>
    </source>
</evidence>
<dbReference type="GO" id="GO:0022857">
    <property type="term" value="F:transmembrane transporter activity"/>
    <property type="evidence" value="ECO:0007669"/>
    <property type="project" value="InterPro"/>
</dbReference>
<organism evidence="6 7">
    <name type="scientific">Gimibacter soli</name>
    <dbReference type="NCBI Taxonomy" id="3024400"/>
    <lineage>
        <taxon>Bacteria</taxon>
        <taxon>Pseudomonadati</taxon>
        <taxon>Pseudomonadota</taxon>
        <taxon>Alphaproteobacteria</taxon>
        <taxon>Kordiimonadales</taxon>
        <taxon>Temperatibacteraceae</taxon>
        <taxon>Gimibacter</taxon>
    </lineage>
</organism>
<dbReference type="Gene3D" id="2.40.30.170">
    <property type="match status" value="1"/>
</dbReference>
<dbReference type="PANTHER" id="PTHR30158">
    <property type="entry name" value="ACRA/E-RELATED COMPONENT OF DRUG EFFLUX TRANSPORTER"/>
    <property type="match status" value="1"/>
</dbReference>
<feature type="domain" description="Multidrug resistance protein MdtA-like barrel-sandwich hybrid" evidence="4">
    <location>
        <begin position="55"/>
        <end position="196"/>
    </location>
</feature>
<dbReference type="RefSeq" id="WP_289505096.1">
    <property type="nucleotide sequence ID" value="NZ_CP116805.1"/>
</dbReference>
<dbReference type="Proteomes" id="UP001217500">
    <property type="component" value="Chromosome"/>
</dbReference>
<accession>A0AAF0BIE5</accession>
<dbReference type="Pfam" id="PF25917">
    <property type="entry name" value="BSH_RND"/>
    <property type="match status" value="1"/>
</dbReference>
<feature type="signal peptide" evidence="2">
    <location>
        <begin position="1"/>
        <end position="22"/>
    </location>
</feature>
<dbReference type="Gene3D" id="2.40.420.20">
    <property type="match status" value="1"/>
</dbReference>
<proteinExistence type="inferred from homology"/>
<reference evidence="6" key="1">
    <citation type="submission" date="2023-01" db="EMBL/GenBank/DDBJ databases">
        <title>The genome sequence of Kordiimonadaceae bacterium 6D33.</title>
        <authorList>
            <person name="Liu Y."/>
        </authorList>
    </citation>
    <scope>NUCLEOTIDE SEQUENCE</scope>
    <source>
        <strain evidence="6">6D33</strain>
    </source>
</reference>
<feature type="chain" id="PRO_5042084962" evidence="2">
    <location>
        <begin position="23"/>
        <end position="377"/>
    </location>
</feature>
<dbReference type="KEGG" id="gso:PH603_05970"/>
<dbReference type="InterPro" id="IPR058626">
    <property type="entry name" value="MdtA-like_b-barrel"/>
</dbReference>
<dbReference type="PANTHER" id="PTHR30158:SF10">
    <property type="entry name" value="CATION EFFLUX PUMP"/>
    <property type="match status" value="1"/>
</dbReference>
<evidence type="ECO:0000259" key="3">
    <source>
        <dbReference type="Pfam" id="PF25876"/>
    </source>
</evidence>
<protein>
    <submittedName>
        <fullName evidence="6">Efflux RND transporter periplasmic adaptor subunit</fullName>
    </submittedName>
</protein>
<evidence type="ECO:0000256" key="1">
    <source>
        <dbReference type="ARBA" id="ARBA00009477"/>
    </source>
</evidence>
<dbReference type="Gene3D" id="2.40.50.100">
    <property type="match status" value="1"/>
</dbReference>